<dbReference type="AlphaFoldDB" id="A0A9P9D719"/>
<dbReference type="InterPro" id="IPR011990">
    <property type="entry name" value="TPR-like_helical_dom_sf"/>
</dbReference>
<evidence type="ECO:0000313" key="3">
    <source>
        <dbReference type="Proteomes" id="UP000717696"/>
    </source>
</evidence>
<dbReference type="Pfam" id="PF12770">
    <property type="entry name" value="CHAT"/>
    <property type="match status" value="1"/>
</dbReference>
<name>A0A9P9D719_9HYPO</name>
<dbReference type="EMBL" id="JAGMUU010000044">
    <property type="protein sequence ID" value="KAH7113920.1"/>
    <property type="molecule type" value="Genomic_DNA"/>
</dbReference>
<keyword evidence="3" id="KW-1185">Reference proteome</keyword>
<evidence type="ECO:0000259" key="1">
    <source>
        <dbReference type="Pfam" id="PF12770"/>
    </source>
</evidence>
<organism evidence="2 3">
    <name type="scientific">Dactylonectria estremocensis</name>
    <dbReference type="NCBI Taxonomy" id="1079267"/>
    <lineage>
        <taxon>Eukaryota</taxon>
        <taxon>Fungi</taxon>
        <taxon>Dikarya</taxon>
        <taxon>Ascomycota</taxon>
        <taxon>Pezizomycotina</taxon>
        <taxon>Sordariomycetes</taxon>
        <taxon>Hypocreomycetidae</taxon>
        <taxon>Hypocreales</taxon>
        <taxon>Nectriaceae</taxon>
        <taxon>Dactylonectria</taxon>
    </lineage>
</organism>
<dbReference type="OrthoDB" id="9991317at2759"/>
<sequence>MTAYCDCDENLQRARKAVLATPDDDLERAGRLFRLGMFFHERYRRTHLPDDLEEAIQFFGLAVPAIRKDDPQLTDCLIQHAGLLNWRYWNTRLTTHLDEAILGLRKVVDDLQENDLEHGSWLVQLGWVLEERSLETGEISELDEAIECMKEGIKQNSDDWPLRAPSLYDLNHAIWNRYLKTRATVDFNAANLAFRQANEAMPNSDPLLHWQRVNSLGRRLLMMDGPVDADEAILMTRQAVEEARRSDPDQTLCFHLMNLGDQLVWRIERAEDEGEVDEIIQIRQQVIKMTPSGHRDRACRLQALAAIYQIKYSLRKTICHLTASIRLYHDALELTPASSPFRPMWLYTLGLVYEDRNQRTKSKEDLEKPFKLYREALEAMSSCDPDRHFVLRALGLSHFRKASTITSLLLEAANHPQSPVSARLRACGYLLDYCERNPAWKQSYGCACMTVDLLQSCAPHFLETSDKQINLRHFDYYGLACSAATVALESGKGALKALQLLERGRGLLSASLENVRMDSPDLRKQHPDLAERFLRLRSELQLPMPTDTESLDERVERRQEVAEAFNNVLAEIRQLPGFENFQLPPSEAEIYSAAQDGPVVVILVCYLRSYALLIERHQVRALPLSNLKTWEAETRRDSSEDVFGDAETLEWLWDTVAAPVLHALGFTQPPADDNWPHVWWIPTNVLSHFPIHAAGYHCKGKQASQTVLDRVISSYSPSIKAIVNSRRRPVQPATAGHALLVGIENASGYSRLPFANKEISVILNLCKSLELNPLQPGRSKPDIVPHLGTCSIFHFAGHGYSAEEDPAESFLALEDGPLKVAELLDMNLQQHSPFLAFLSACGTGRSKDQRLLDENINLISAFQLAGFRHVIGTLWNVDDEVCVDIARITYEGMRDEGLSDTSICRGLHRASRLLRDRWVESQKVVRGNGSGVKQITYLEDGIQTGGEGADVRGLPPPRDVLVVEEDKIVSASWVPYVHFGV</sequence>
<comment type="caution">
    <text evidence="2">The sequence shown here is derived from an EMBL/GenBank/DDBJ whole genome shotgun (WGS) entry which is preliminary data.</text>
</comment>
<evidence type="ECO:0000313" key="2">
    <source>
        <dbReference type="EMBL" id="KAH7113920.1"/>
    </source>
</evidence>
<feature type="domain" description="CHAT" evidence="1">
    <location>
        <begin position="647"/>
        <end position="912"/>
    </location>
</feature>
<dbReference type="InterPro" id="IPR024983">
    <property type="entry name" value="CHAT_dom"/>
</dbReference>
<reference evidence="2" key="1">
    <citation type="journal article" date="2021" name="Nat. Commun.">
        <title>Genetic determinants of endophytism in the Arabidopsis root mycobiome.</title>
        <authorList>
            <person name="Mesny F."/>
            <person name="Miyauchi S."/>
            <person name="Thiergart T."/>
            <person name="Pickel B."/>
            <person name="Atanasova L."/>
            <person name="Karlsson M."/>
            <person name="Huettel B."/>
            <person name="Barry K.W."/>
            <person name="Haridas S."/>
            <person name="Chen C."/>
            <person name="Bauer D."/>
            <person name="Andreopoulos W."/>
            <person name="Pangilinan J."/>
            <person name="LaButti K."/>
            <person name="Riley R."/>
            <person name="Lipzen A."/>
            <person name="Clum A."/>
            <person name="Drula E."/>
            <person name="Henrissat B."/>
            <person name="Kohler A."/>
            <person name="Grigoriev I.V."/>
            <person name="Martin F.M."/>
            <person name="Hacquard S."/>
        </authorList>
    </citation>
    <scope>NUCLEOTIDE SEQUENCE</scope>
    <source>
        <strain evidence="2">MPI-CAGE-AT-0021</strain>
    </source>
</reference>
<dbReference type="Gene3D" id="1.25.40.10">
    <property type="entry name" value="Tetratricopeptide repeat domain"/>
    <property type="match status" value="1"/>
</dbReference>
<dbReference type="SUPFAM" id="SSF48452">
    <property type="entry name" value="TPR-like"/>
    <property type="match status" value="1"/>
</dbReference>
<gene>
    <name evidence="2" type="ORF">B0J13DRAFT_460458</name>
</gene>
<protein>
    <submittedName>
        <fullName evidence="2">CHAT domain-containing protein</fullName>
    </submittedName>
</protein>
<dbReference type="Proteomes" id="UP000717696">
    <property type="component" value="Unassembled WGS sequence"/>
</dbReference>
<proteinExistence type="predicted"/>
<accession>A0A9P9D719</accession>